<accession>A0ABT5EAC0</accession>
<evidence type="ECO:0000313" key="3">
    <source>
        <dbReference type="Proteomes" id="UP001221686"/>
    </source>
</evidence>
<feature type="region of interest" description="Disordered" evidence="1">
    <location>
        <begin position="1"/>
        <end position="56"/>
    </location>
</feature>
<feature type="compositionally biased region" description="Acidic residues" evidence="1">
    <location>
        <begin position="43"/>
        <end position="56"/>
    </location>
</feature>
<dbReference type="RefSeq" id="WP_272090891.1">
    <property type="nucleotide sequence ID" value="NZ_JAQNDL010000003.1"/>
</dbReference>
<reference evidence="2 3" key="1">
    <citation type="submission" date="2022-11" db="EMBL/GenBank/DDBJ databases">
        <title>Minimal conservation of predation-associated metabolite biosynthetic gene clusters underscores biosynthetic potential of Myxococcota including descriptions for ten novel species: Archangium lansinium sp. nov., Myxococcus landrumus sp. nov., Nannocystis bai.</title>
        <authorList>
            <person name="Ahearne A."/>
            <person name="Stevens C."/>
            <person name="Dowd S."/>
        </authorList>
    </citation>
    <scope>NUCLEOTIDE SEQUENCE [LARGE SCALE GENOMIC DNA]</scope>
    <source>
        <strain evidence="2 3">BB15-2</strain>
    </source>
</reference>
<name>A0ABT5EAC0_9BACT</name>
<dbReference type="EMBL" id="JAQNDL010000003">
    <property type="protein sequence ID" value="MDC0722360.1"/>
    <property type="molecule type" value="Genomic_DNA"/>
</dbReference>
<feature type="compositionally biased region" description="Basic and acidic residues" evidence="1">
    <location>
        <begin position="1"/>
        <end position="17"/>
    </location>
</feature>
<keyword evidence="3" id="KW-1185">Reference proteome</keyword>
<evidence type="ECO:0000256" key="1">
    <source>
        <dbReference type="SAM" id="MobiDB-lite"/>
    </source>
</evidence>
<comment type="caution">
    <text evidence="2">The sequence shown here is derived from an EMBL/GenBank/DDBJ whole genome shotgun (WGS) entry which is preliminary data.</text>
</comment>
<dbReference type="Proteomes" id="UP001221686">
    <property type="component" value="Unassembled WGS sequence"/>
</dbReference>
<protein>
    <submittedName>
        <fullName evidence="2">Uncharacterized protein</fullName>
    </submittedName>
</protein>
<organism evidence="2 3">
    <name type="scientific">Nannocystis bainbridge</name>
    <dbReference type="NCBI Taxonomy" id="2995303"/>
    <lineage>
        <taxon>Bacteria</taxon>
        <taxon>Pseudomonadati</taxon>
        <taxon>Myxococcota</taxon>
        <taxon>Polyangia</taxon>
        <taxon>Nannocystales</taxon>
        <taxon>Nannocystaceae</taxon>
        <taxon>Nannocystis</taxon>
    </lineage>
</organism>
<sequence length="56" mass="6242">MRDHNHTPQAPYHREHPNIPLSMTAADSAPYTAASSFSPWGGDDLEECEEEPCAWS</sequence>
<evidence type="ECO:0000313" key="2">
    <source>
        <dbReference type="EMBL" id="MDC0722360.1"/>
    </source>
</evidence>
<proteinExistence type="predicted"/>
<gene>
    <name evidence="2" type="ORF">POL25_36055</name>
</gene>